<dbReference type="EC" id="1.1.1.27" evidence="3 7"/>
<evidence type="ECO:0000256" key="2">
    <source>
        <dbReference type="ARBA" id="ARBA00006054"/>
    </source>
</evidence>
<evidence type="ECO:0000259" key="10">
    <source>
        <dbReference type="Pfam" id="PF00056"/>
    </source>
</evidence>
<dbReference type="Pfam" id="PF02866">
    <property type="entry name" value="Ldh_1_C"/>
    <property type="match status" value="1"/>
</dbReference>
<feature type="binding site" evidence="7">
    <location>
        <position position="168"/>
    </location>
    <ligand>
        <name>beta-D-fructose 1,6-bisphosphate</name>
        <dbReference type="ChEBI" id="CHEBI:32966"/>
        <note>allosteric activator</note>
    </ligand>
</feature>
<comment type="subcellular location">
    <subcellularLocation>
        <location evidence="7">Cytoplasm</location>
    </subcellularLocation>
</comment>
<comment type="pathway">
    <text evidence="1 7">Fermentation; pyruvate fermentation to lactate; (S)-lactate from pyruvate: step 1/1.</text>
</comment>
<evidence type="ECO:0000256" key="4">
    <source>
        <dbReference type="ARBA" id="ARBA00023002"/>
    </source>
</evidence>
<dbReference type="HAMAP" id="MF_00488">
    <property type="entry name" value="Lactate_dehydrog"/>
    <property type="match status" value="1"/>
</dbReference>
<dbReference type="CDD" id="cd05292">
    <property type="entry name" value="LDH_2"/>
    <property type="match status" value="1"/>
</dbReference>
<feature type="modified residue" description="Phosphotyrosine" evidence="7">
    <location>
        <position position="221"/>
    </location>
</feature>
<comment type="caution">
    <text evidence="12">The sequence shown here is derived from an EMBL/GenBank/DDBJ whole genome shotgun (WGS) entry which is preliminary data.</text>
</comment>
<feature type="binding site" evidence="7">
    <location>
        <position position="11"/>
    </location>
    <ligand>
        <name>NAD(+)</name>
        <dbReference type="ChEBI" id="CHEBI:57540"/>
    </ligand>
</feature>
<dbReference type="InterPro" id="IPR015955">
    <property type="entry name" value="Lactate_DH/Glyco_Ohase_4_C"/>
</dbReference>
<dbReference type="InterPro" id="IPR011304">
    <property type="entry name" value="L-lactate_DH"/>
</dbReference>
<reference evidence="12" key="1">
    <citation type="journal article" date="2020" name="mSystems">
        <title>Genome- and Community-Level Interaction Insights into Carbon Utilization and Element Cycling Functions of Hydrothermarchaeota in Hydrothermal Sediment.</title>
        <authorList>
            <person name="Zhou Z."/>
            <person name="Liu Y."/>
            <person name="Xu W."/>
            <person name="Pan J."/>
            <person name="Luo Z.H."/>
            <person name="Li M."/>
        </authorList>
    </citation>
    <scope>NUCLEOTIDE SEQUENCE [LARGE SCALE GENOMIC DNA]</scope>
    <source>
        <strain evidence="12">SpSt-339</strain>
    </source>
</reference>
<name>A0A7C2JZ49_9PLAN</name>
<keyword evidence="7" id="KW-0963">Cytoplasm</keyword>
<evidence type="ECO:0000256" key="9">
    <source>
        <dbReference type="PIRSR" id="PIRSR000102-3"/>
    </source>
</evidence>
<dbReference type="UniPathway" id="UPA00554">
    <property type="reaction ID" value="UER00611"/>
</dbReference>
<feature type="binding site" evidence="7">
    <location>
        <begin position="115"/>
        <end position="117"/>
    </location>
    <ligand>
        <name>NAD(+)</name>
        <dbReference type="ChEBI" id="CHEBI:57540"/>
    </ligand>
</feature>
<feature type="binding site" evidence="9">
    <location>
        <begin position="7"/>
        <end position="12"/>
    </location>
    <ligand>
        <name>NAD(+)</name>
        <dbReference type="ChEBI" id="CHEBI:57540"/>
    </ligand>
</feature>
<keyword evidence="7" id="KW-0597">Phosphoprotein</keyword>
<dbReference type="PANTHER" id="PTHR43128">
    <property type="entry name" value="L-2-HYDROXYCARBOXYLATE DEHYDROGENASE (NAD(P)(+))"/>
    <property type="match status" value="1"/>
</dbReference>
<feature type="binding site" evidence="7">
    <location>
        <begin position="148"/>
        <end position="151"/>
    </location>
    <ligand>
        <name>substrate</name>
    </ligand>
</feature>
<feature type="domain" description="Lactate/malate dehydrogenase C-terminal" evidence="11">
    <location>
        <begin position="145"/>
        <end position="310"/>
    </location>
</feature>
<comment type="caution">
    <text evidence="7">Lacks conserved residue(s) required for the propagation of feature annotation.</text>
</comment>
<sequence length="314" mass="33412">MKIGIVGSGFVGATAAYALVMRGVGREIVLVDRNAARASAEADDLFHAVPFANPLIVRSGDYADLADCRVVIMAAGVNQQPGETRLQLLERNAAVFQQVIPAIFEHAPQTVLVVATNPVDVMTHLSAHLAARLGIPSARVFGSGTTLDTARFRVLLGRRLGIDSHNVHAYVVGEHGDSEVLAWSRVMVGGLDLEDYCRSRQISLTDHDRGEIDLLVRKAAYHIIQGKGATYYGIGSALARIVDVVLHDQRSILTVCARTPEAAGVKDVTLALPHVVGGNGVLAALPLDLSPAEQAALERSASILRSAIESLKLN</sequence>
<proteinExistence type="inferred from homology"/>
<feature type="binding site" evidence="7">
    <location>
        <position position="85"/>
    </location>
    <ligand>
        <name>substrate</name>
    </ligand>
</feature>
<evidence type="ECO:0000256" key="8">
    <source>
        <dbReference type="PIRSR" id="PIRSR000102-1"/>
    </source>
</evidence>
<feature type="binding site" evidence="7">
    <location>
        <begin position="76"/>
        <end position="77"/>
    </location>
    <ligand>
        <name>NAD(+)</name>
        <dbReference type="ChEBI" id="CHEBI:57540"/>
    </ligand>
</feature>
<feature type="binding site" evidence="7">
    <location>
        <position position="79"/>
    </location>
    <ligand>
        <name>substrate</name>
    </ligand>
</feature>
<feature type="binding site" evidence="7 9">
    <location>
        <position position="32"/>
    </location>
    <ligand>
        <name>NAD(+)</name>
        <dbReference type="ChEBI" id="CHEBI:57540"/>
    </ligand>
</feature>
<dbReference type="Pfam" id="PF00056">
    <property type="entry name" value="Ldh_1_N"/>
    <property type="match status" value="1"/>
</dbReference>
<comment type="function">
    <text evidence="7">Catalyzes the conversion of lactate to pyruvate.</text>
</comment>
<dbReference type="GO" id="GO:0006089">
    <property type="term" value="P:lactate metabolic process"/>
    <property type="evidence" value="ECO:0007669"/>
    <property type="project" value="TreeGrafter"/>
</dbReference>
<dbReference type="NCBIfam" id="TIGR01771">
    <property type="entry name" value="L-LDH-NAD"/>
    <property type="match status" value="1"/>
</dbReference>
<dbReference type="GO" id="GO:0005737">
    <property type="term" value="C:cytoplasm"/>
    <property type="evidence" value="ECO:0007669"/>
    <property type="project" value="UniProtKB-SubCell"/>
</dbReference>
<dbReference type="InterPro" id="IPR001236">
    <property type="entry name" value="Lactate/malate_DH_N"/>
</dbReference>
<dbReference type="PIRSF" id="PIRSF000102">
    <property type="entry name" value="Lac_mal_DH"/>
    <property type="match status" value="1"/>
</dbReference>
<feature type="binding site" evidence="7">
    <location>
        <position position="230"/>
    </location>
    <ligand>
        <name>substrate</name>
    </ligand>
</feature>
<feature type="binding site" evidence="7">
    <location>
        <position position="62"/>
    </location>
    <ligand>
        <name>NAD(+)</name>
        <dbReference type="ChEBI" id="CHEBI:57540"/>
    </ligand>
</feature>
<feature type="domain" description="Lactate/malate dehydrogenase N-terminal" evidence="10">
    <location>
        <begin position="1"/>
        <end position="141"/>
    </location>
</feature>
<dbReference type="PANTHER" id="PTHR43128:SF16">
    <property type="entry name" value="L-LACTATE DEHYDROGENASE"/>
    <property type="match status" value="1"/>
</dbReference>
<feature type="binding site" evidence="7">
    <location>
        <begin position="117"/>
        <end position="120"/>
    </location>
    <ligand>
        <name>substrate</name>
    </ligand>
</feature>
<dbReference type="EMBL" id="DSOK01000160">
    <property type="protein sequence ID" value="HEN14899.1"/>
    <property type="molecule type" value="Genomic_DNA"/>
</dbReference>
<feature type="binding site" evidence="7">
    <location>
        <position position="153"/>
    </location>
    <ligand>
        <name>beta-D-fructose 1,6-bisphosphate</name>
        <dbReference type="ChEBI" id="CHEBI:32966"/>
        <note>allosteric activator</note>
    </ligand>
</feature>
<comment type="activity regulation">
    <text evidence="7">Allosterically activated by fructose 1,6-bisphosphate (FBP).</text>
</comment>
<dbReference type="PRINTS" id="PR00086">
    <property type="entry name" value="LLDHDRGNASE"/>
</dbReference>
<dbReference type="GO" id="GO:0006096">
    <property type="term" value="P:glycolytic process"/>
    <property type="evidence" value="ECO:0007669"/>
    <property type="project" value="UniProtKB-UniRule"/>
</dbReference>
<evidence type="ECO:0000259" key="11">
    <source>
        <dbReference type="Pfam" id="PF02866"/>
    </source>
</evidence>
<feature type="active site" description="Proton acceptor" evidence="7 8">
    <location>
        <position position="175"/>
    </location>
</feature>
<dbReference type="InterPro" id="IPR022383">
    <property type="entry name" value="Lactate/malate_DH_C"/>
</dbReference>
<feature type="binding site" evidence="7">
    <location>
        <position position="37"/>
    </location>
    <ligand>
        <name>NAD(+)</name>
        <dbReference type="ChEBI" id="CHEBI:57540"/>
    </ligand>
</feature>
<comment type="subunit">
    <text evidence="7">Homotetramer.</text>
</comment>
<dbReference type="SUPFAM" id="SSF51735">
    <property type="entry name" value="NAD(P)-binding Rossmann-fold domains"/>
    <property type="match status" value="1"/>
</dbReference>
<dbReference type="InterPro" id="IPR001557">
    <property type="entry name" value="L-lactate/malate_DH"/>
</dbReference>
<organism evidence="12">
    <name type="scientific">Schlesneria paludicola</name>
    <dbReference type="NCBI Taxonomy" id="360056"/>
    <lineage>
        <taxon>Bacteria</taxon>
        <taxon>Pseudomonadati</taxon>
        <taxon>Planctomycetota</taxon>
        <taxon>Planctomycetia</taxon>
        <taxon>Planctomycetales</taxon>
        <taxon>Planctomycetaceae</taxon>
        <taxon>Schlesneria</taxon>
    </lineage>
</organism>
<evidence type="ECO:0000256" key="5">
    <source>
        <dbReference type="ARBA" id="ARBA00023027"/>
    </source>
</evidence>
<keyword evidence="7" id="KW-0021">Allosteric enzyme</keyword>
<accession>A0A7C2JZ49</accession>
<dbReference type="GO" id="GO:0004459">
    <property type="term" value="F:L-lactate dehydrogenase (NAD+) activity"/>
    <property type="evidence" value="ECO:0007669"/>
    <property type="project" value="UniProtKB-UniRule"/>
</dbReference>
<feature type="binding site" evidence="7">
    <location>
        <position position="143"/>
    </location>
    <ligand>
        <name>NAD(+)</name>
        <dbReference type="ChEBI" id="CHEBI:57540"/>
    </ligand>
</feature>
<dbReference type="InterPro" id="IPR036291">
    <property type="entry name" value="NAD(P)-bd_dom_sf"/>
</dbReference>
<protein>
    <recommendedName>
        <fullName evidence="3 7">L-lactate dehydrogenase</fullName>
        <shortName evidence="7">L-LDH</shortName>
        <ecNumber evidence="3 7">1.1.1.27</ecNumber>
    </recommendedName>
</protein>
<dbReference type="SUPFAM" id="SSF56327">
    <property type="entry name" value="LDH C-terminal domain-like"/>
    <property type="match status" value="1"/>
</dbReference>
<dbReference type="AlphaFoldDB" id="A0A7C2JZ49"/>
<evidence type="ECO:0000256" key="7">
    <source>
        <dbReference type="HAMAP-Rule" id="MF_00488"/>
    </source>
</evidence>
<evidence type="ECO:0000256" key="1">
    <source>
        <dbReference type="ARBA" id="ARBA00004843"/>
    </source>
</evidence>
<dbReference type="Gene3D" id="3.40.50.720">
    <property type="entry name" value="NAD(P)-binding Rossmann-like Domain"/>
    <property type="match status" value="1"/>
</dbReference>
<comment type="similarity">
    <text evidence="2 7">Belongs to the LDH/MDH superfamily. LDH family.</text>
</comment>
<gene>
    <name evidence="7" type="primary">ldh</name>
    <name evidence="12" type="ORF">ENQ76_05440</name>
</gene>
<comment type="catalytic activity">
    <reaction evidence="6 7">
        <text>(S)-lactate + NAD(+) = pyruvate + NADH + H(+)</text>
        <dbReference type="Rhea" id="RHEA:23444"/>
        <dbReference type="ChEBI" id="CHEBI:15361"/>
        <dbReference type="ChEBI" id="CHEBI:15378"/>
        <dbReference type="ChEBI" id="CHEBI:16651"/>
        <dbReference type="ChEBI" id="CHEBI:57540"/>
        <dbReference type="ChEBI" id="CHEBI:57945"/>
        <dbReference type="EC" id="1.1.1.27"/>
    </reaction>
</comment>
<dbReference type="InterPro" id="IPR018177">
    <property type="entry name" value="L-lactate_DH_AS"/>
</dbReference>
<evidence type="ECO:0000256" key="3">
    <source>
        <dbReference type="ARBA" id="ARBA00012967"/>
    </source>
</evidence>
<dbReference type="Gene3D" id="3.90.110.10">
    <property type="entry name" value="Lactate dehydrogenase/glycoside hydrolase, family 4, C-terminal"/>
    <property type="match status" value="1"/>
</dbReference>
<dbReference type="PROSITE" id="PS00064">
    <property type="entry name" value="L_LDH"/>
    <property type="match status" value="1"/>
</dbReference>
<evidence type="ECO:0000256" key="6">
    <source>
        <dbReference type="ARBA" id="ARBA00049258"/>
    </source>
</evidence>
<evidence type="ECO:0000313" key="12">
    <source>
        <dbReference type="EMBL" id="HEN14899.1"/>
    </source>
</evidence>
<feature type="binding site" evidence="9">
    <location>
        <position position="92"/>
    </location>
    <ligand>
        <name>NAD(+)</name>
        <dbReference type="ChEBI" id="CHEBI:57540"/>
    </ligand>
</feature>
<keyword evidence="4 7" id="KW-0560">Oxidoreductase</keyword>
<keyword evidence="5 7" id="KW-0520">NAD</keyword>